<dbReference type="Proteomes" id="UP001482620">
    <property type="component" value="Unassembled WGS sequence"/>
</dbReference>
<proteinExistence type="predicted"/>
<accession>A0ABV0SLJ8</accession>
<gene>
    <name evidence="1" type="ORF">ILYODFUR_012568</name>
</gene>
<organism evidence="1 2">
    <name type="scientific">Ilyodon furcidens</name>
    <name type="common">goldbreast splitfin</name>
    <dbReference type="NCBI Taxonomy" id="33524"/>
    <lineage>
        <taxon>Eukaryota</taxon>
        <taxon>Metazoa</taxon>
        <taxon>Chordata</taxon>
        <taxon>Craniata</taxon>
        <taxon>Vertebrata</taxon>
        <taxon>Euteleostomi</taxon>
        <taxon>Actinopterygii</taxon>
        <taxon>Neopterygii</taxon>
        <taxon>Teleostei</taxon>
        <taxon>Neoteleostei</taxon>
        <taxon>Acanthomorphata</taxon>
        <taxon>Ovalentaria</taxon>
        <taxon>Atherinomorphae</taxon>
        <taxon>Cyprinodontiformes</taxon>
        <taxon>Goodeidae</taxon>
        <taxon>Ilyodon</taxon>
    </lineage>
</organism>
<evidence type="ECO:0000313" key="1">
    <source>
        <dbReference type="EMBL" id="MEQ2221135.1"/>
    </source>
</evidence>
<protein>
    <submittedName>
        <fullName evidence="1">Uncharacterized protein</fullName>
    </submittedName>
</protein>
<evidence type="ECO:0000313" key="2">
    <source>
        <dbReference type="Proteomes" id="UP001482620"/>
    </source>
</evidence>
<dbReference type="EMBL" id="JAHRIQ010000993">
    <property type="protein sequence ID" value="MEQ2221135.1"/>
    <property type="molecule type" value="Genomic_DNA"/>
</dbReference>
<comment type="caution">
    <text evidence="1">The sequence shown here is derived from an EMBL/GenBank/DDBJ whole genome shotgun (WGS) entry which is preliminary data.</text>
</comment>
<name>A0ABV0SLJ8_9TELE</name>
<keyword evidence="2" id="KW-1185">Reference proteome</keyword>
<sequence>MAHSNEIQEDGCKPFQLWKTHQNYFRLVSYLLQVFITNNLQTILHLKKSFTILLIDMNFICSSAVCFSYSPLCIYTSGGVGAAELPNVRIQLTKKKTGADFELKECQAWLC</sequence>
<reference evidence="1 2" key="1">
    <citation type="submission" date="2021-06" db="EMBL/GenBank/DDBJ databases">
        <authorList>
            <person name="Palmer J.M."/>
        </authorList>
    </citation>
    <scope>NUCLEOTIDE SEQUENCE [LARGE SCALE GENOMIC DNA]</scope>
    <source>
        <strain evidence="2">if_2019</strain>
        <tissue evidence="1">Muscle</tissue>
    </source>
</reference>